<dbReference type="OrthoDB" id="342681at2"/>
<dbReference type="Proteomes" id="UP000190395">
    <property type="component" value="Unassembled WGS sequence"/>
</dbReference>
<dbReference type="GeneID" id="303366521"/>
<proteinExistence type="predicted"/>
<dbReference type="AlphaFoldDB" id="A0A1T4KNQ1"/>
<reference evidence="1 2" key="1">
    <citation type="submission" date="2017-02" db="EMBL/GenBank/DDBJ databases">
        <authorList>
            <person name="Peterson S.W."/>
        </authorList>
    </citation>
    <scope>NUCLEOTIDE SEQUENCE [LARGE SCALE GENOMIC DNA]</scope>
    <source>
        <strain evidence="1 2">ATCC BAA-909</strain>
    </source>
</reference>
<evidence type="ECO:0008006" key="3">
    <source>
        <dbReference type="Google" id="ProtNLM"/>
    </source>
</evidence>
<sequence length="115" mass="12836">MSLQKNAFLTAVESNRPPDGFIKVTDSPLTSLSSEQKVILNRKGNELFNNGKIQEAARIFITTGYSDGLTRVGDLLSKKNQSLKALKFYILAKNKKKCEAIYEKIAKVISVLEKE</sequence>
<dbReference type="RefSeq" id="WP_078930002.1">
    <property type="nucleotide sequence ID" value="NZ_FUXC01000001.1"/>
</dbReference>
<keyword evidence="2" id="KW-1185">Reference proteome</keyword>
<gene>
    <name evidence="1" type="ORF">SAMN02745152_00244</name>
</gene>
<dbReference type="EMBL" id="FUXC01000001">
    <property type="protein sequence ID" value="SJZ44040.1"/>
    <property type="molecule type" value="Genomic_DNA"/>
</dbReference>
<accession>A0A1T4KNQ1</accession>
<organism evidence="1 2">
    <name type="scientific">Treponema berlinense</name>
    <dbReference type="NCBI Taxonomy" id="225004"/>
    <lineage>
        <taxon>Bacteria</taxon>
        <taxon>Pseudomonadati</taxon>
        <taxon>Spirochaetota</taxon>
        <taxon>Spirochaetia</taxon>
        <taxon>Spirochaetales</taxon>
        <taxon>Treponemataceae</taxon>
        <taxon>Treponema</taxon>
    </lineage>
</organism>
<evidence type="ECO:0000313" key="1">
    <source>
        <dbReference type="EMBL" id="SJZ44040.1"/>
    </source>
</evidence>
<protein>
    <recommendedName>
        <fullName evidence="3">Tetratricopeptide repeat-containing protein</fullName>
    </recommendedName>
</protein>
<dbReference type="STRING" id="225004.SAMN02745152_00244"/>
<evidence type="ECO:0000313" key="2">
    <source>
        <dbReference type="Proteomes" id="UP000190395"/>
    </source>
</evidence>
<name>A0A1T4KNQ1_9SPIR</name>